<protein>
    <submittedName>
        <fullName evidence="2">Uncharacterized protein</fullName>
    </submittedName>
</protein>
<feature type="compositionally biased region" description="Basic and acidic residues" evidence="1">
    <location>
        <begin position="42"/>
        <end position="52"/>
    </location>
</feature>
<comment type="caution">
    <text evidence="2">The sequence shown here is derived from an EMBL/GenBank/DDBJ whole genome shotgun (WGS) entry which is preliminary data.</text>
</comment>
<evidence type="ECO:0000313" key="2">
    <source>
        <dbReference type="EMBL" id="PRP80806.1"/>
    </source>
</evidence>
<dbReference type="EMBL" id="MDYQ01000137">
    <property type="protein sequence ID" value="PRP80806.1"/>
    <property type="molecule type" value="Genomic_DNA"/>
</dbReference>
<name>A0A2P6NA19_9EUKA</name>
<evidence type="ECO:0000313" key="3">
    <source>
        <dbReference type="Proteomes" id="UP000241769"/>
    </source>
</evidence>
<accession>A0A2P6NA19</accession>
<evidence type="ECO:0000256" key="1">
    <source>
        <dbReference type="SAM" id="MobiDB-lite"/>
    </source>
</evidence>
<dbReference type="AlphaFoldDB" id="A0A2P6NA19"/>
<sequence>MREGYTVGHQVAVASVDGIFLNSEFRFTEGSEKQPTHHQKTKDRSKAHRPEMTEPDDVTVSSFQTISRVTHTVRHVGRVQMLGWQAKPSQAPIIVRKREEEMLRDRENREMYDLERLLKTHHQSRLEIQMRTKDTRSEYSAVPVPQSSLRVQKRKSDILLIVDSWCCPLNIIESAQSADGLRCRYKTAPACSVYRRDRRAISDLFLPRLTPHRIKCERQMKSAAASHMPTDVSHVTRTLRLHVN</sequence>
<gene>
    <name evidence="2" type="ORF">PROFUN_11221</name>
</gene>
<reference evidence="2 3" key="1">
    <citation type="journal article" date="2018" name="Genome Biol. Evol.">
        <title>Multiple Roots of Fruiting Body Formation in Amoebozoa.</title>
        <authorList>
            <person name="Hillmann F."/>
            <person name="Forbes G."/>
            <person name="Novohradska S."/>
            <person name="Ferling I."/>
            <person name="Riege K."/>
            <person name="Groth M."/>
            <person name="Westermann M."/>
            <person name="Marz M."/>
            <person name="Spaller T."/>
            <person name="Winckler T."/>
            <person name="Schaap P."/>
            <person name="Glockner G."/>
        </authorList>
    </citation>
    <scope>NUCLEOTIDE SEQUENCE [LARGE SCALE GENOMIC DNA]</scope>
    <source>
        <strain evidence="2 3">Jena</strain>
    </source>
</reference>
<organism evidence="2 3">
    <name type="scientific">Planoprotostelium fungivorum</name>
    <dbReference type="NCBI Taxonomy" id="1890364"/>
    <lineage>
        <taxon>Eukaryota</taxon>
        <taxon>Amoebozoa</taxon>
        <taxon>Evosea</taxon>
        <taxon>Variosea</taxon>
        <taxon>Cavosteliida</taxon>
        <taxon>Cavosteliaceae</taxon>
        <taxon>Planoprotostelium</taxon>
    </lineage>
</organism>
<feature type="region of interest" description="Disordered" evidence="1">
    <location>
        <begin position="29"/>
        <end position="57"/>
    </location>
</feature>
<proteinExistence type="predicted"/>
<dbReference type="Proteomes" id="UP000241769">
    <property type="component" value="Unassembled WGS sequence"/>
</dbReference>
<keyword evidence="3" id="KW-1185">Reference proteome</keyword>
<dbReference type="InParanoid" id="A0A2P6NA19"/>